<dbReference type="HOGENOM" id="CLU_2913563_0_0_4"/>
<dbReference type="KEGG" id="bml:BMA10229_0617"/>
<name>A2RXL4_BURM9</name>
<dbReference type="AlphaFoldDB" id="A2RXL4"/>
<gene>
    <name evidence="1" type="ordered locus">BMA10229_0617</name>
</gene>
<accession>A2RXL4</accession>
<sequence length="61" mass="6465">MRFAAFAANGVRLAAHAIPASVDIEPHVCPLSPIAGDPRCPGRCAIQRPGIHTDRPPGQRQ</sequence>
<evidence type="ECO:0000313" key="1">
    <source>
        <dbReference type="EMBL" id="ABM99668.1"/>
    </source>
</evidence>
<dbReference type="Proteomes" id="UP000002283">
    <property type="component" value="Chromosome II"/>
</dbReference>
<reference evidence="1 2" key="1">
    <citation type="submission" date="2007-01" db="EMBL/GenBank/DDBJ databases">
        <authorList>
            <person name="DeShazer D."/>
            <person name="Woods D.E."/>
            <person name="Nierman W.C."/>
        </authorList>
    </citation>
    <scope>NUCLEOTIDE SEQUENCE [LARGE SCALE GENOMIC DNA]</scope>
    <source>
        <strain evidence="1 2">NCTC 10229</strain>
    </source>
</reference>
<organism evidence="1 2">
    <name type="scientific">Burkholderia mallei (strain NCTC 10229)</name>
    <dbReference type="NCBI Taxonomy" id="412022"/>
    <lineage>
        <taxon>Bacteria</taxon>
        <taxon>Pseudomonadati</taxon>
        <taxon>Pseudomonadota</taxon>
        <taxon>Betaproteobacteria</taxon>
        <taxon>Burkholderiales</taxon>
        <taxon>Burkholderiaceae</taxon>
        <taxon>Burkholderia</taxon>
        <taxon>pseudomallei group</taxon>
    </lineage>
</organism>
<dbReference type="EMBL" id="CP000545">
    <property type="protein sequence ID" value="ABM99668.1"/>
    <property type="molecule type" value="Genomic_DNA"/>
</dbReference>
<proteinExistence type="predicted"/>
<evidence type="ECO:0000313" key="2">
    <source>
        <dbReference type="Proteomes" id="UP000002283"/>
    </source>
</evidence>
<protein>
    <submittedName>
        <fullName evidence="1">Uncharacterized protein</fullName>
    </submittedName>
</protein>